<dbReference type="InterPro" id="IPR016667">
    <property type="entry name" value="Caps_polysacc_synth_CpsB/CapC"/>
</dbReference>
<evidence type="ECO:0000313" key="7">
    <source>
        <dbReference type="Proteomes" id="UP000824007"/>
    </source>
</evidence>
<reference evidence="6" key="1">
    <citation type="journal article" date="2021" name="PeerJ">
        <title>Extensive microbial diversity within the chicken gut microbiome revealed by metagenomics and culture.</title>
        <authorList>
            <person name="Gilroy R."/>
            <person name="Ravi A."/>
            <person name="Getino M."/>
            <person name="Pursley I."/>
            <person name="Horton D.L."/>
            <person name="Alikhan N.F."/>
            <person name="Baker D."/>
            <person name="Gharbi K."/>
            <person name="Hall N."/>
            <person name="Watson M."/>
            <person name="Adriaenssens E.M."/>
            <person name="Foster-Nyarko E."/>
            <person name="Jarju S."/>
            <person name="Secka A."/>
            <person name="Antonio M."/>
            <person name="Oren A."/>
            <person name="Chaudhuri R.R."/>
            <person name="La Ragione R."/>
            <person name="Hildebrand F."/>
            <person name="Pallen M.J."/>
        </authorList>
    </citation>
    <scope>NUCLEOTIDE SEQUENCE</scope>
    <source>
        <strain evidence="6">ChiSxjej3B15-24422</strain>
    </source>
</reference>
<comment type="caution">
    <text evidence="6">The sequence shown here is derived from an EMBL/GenBank/DDBJ whole genome shotgun (WGS) entry which is preliminary data.</text>
</comment>
<organism evidence="6 7">
    <name type="scientific">Candidatus Eisenbergiella pullistercoris</name>
    <dbReference type="NCBI Taxonomy" id="2838555"/>
    <lineage>
        <taxon>Bacteria</taxon>
        <taxon>Bacillati</taxon>
        <taxon>Bacillota</taxon>
        <taxon>Clostridia</taxon>
        <taxon>Lachnospirales</taxon>
        <taxon>Lachnospiraceae</taxon>
        <taxon>Eisenbergiella</taxon>
    </lineage>
</organism>
<reference evidence="6" key="2">
    <citation type="submission" date="2021-04" db="EMBL/GenBank/DDBJ databases">
        <authorList>
            <person name="Gilroy R."/>
        </authorList>
    </citation>
    <scope>NUCLEOTIDE SEQUENCE</scope>
    <source>
        <strain evidence="6">ChiSxjej3B15-24422</strain>
    </source>
</reference>
<dbReference type="PIRSF" id="PIRSF016557">
    <property type="entry name" value="Caps_synth_CpsB"/>
    <property type="match status" value="1"/>
</dbReference>
<dbReference type="PANTHER" id="PTHR39181:SF1">
    <property type="entry name" value="TYROSINE-PROTEIN PHOSPHATASE YWQE"/>
    <property type="match status" value="1"/>
</dbReference>
<dbReference type="Proteomes" id="UP000824007">
    <property type="component" value="Unassembled WGS sequence"/>
</dbReference>
<protein>
    <recommendedName>
        <fullName evidence="2">protein-tyrosine-phosphatase</fullName>
        <ecNumber evidence="2">3.1.3.48</ecNumber>
    </recommendedName>
</protein>
<accession>A0A9D2C6Z5</accession>
<evidence type="ECO:0000256" key="5">
    <source>
        <dbReference type="ARBA" id="ARBA00051722"/>
    </source>
</evidence>
<dbReference type="AlphaFoldDB" id="A0A9D2C6Z5"/>
<evidence type="ECO:0000313" key="6">
    <source>
        <dbReference type="EMBL" id="HIY60384.1"/>
    </source>
</evidence>
<dbReference type="Gene3D" id="3.20.20.140">
    <property type="entry name" value="Metal-dependent hydrolases"/>
    <property type="match status" value="1"/>
</dbReference>
<dbReference type="PANTHER" id="PTHR39181">
    <property type="entry name" value="TYROSINE-PROTEIN PHOSPHATASE YWQE"/>
    <property type="match status" value="1"/>
</dbReference>
<comment type="similarity">
    <text evidence="1">Belongs to the metallo-dependent hydrolases superfamily. CpsB/CapC family.</text>
</comment>
<comment type="catalytic activity">
    <reaction evidence="5">
        <text>O-phospho-L-tyrosyl-[protein] + H2O = L-tyrosyl-[protein] + phosphate</text>
        <dbReference type="Rhea" id="RHEA:10684"/>
        <dbReference type="Rhea" id="RHEA-COMP:10136"/>
        <dbReference type="Rhea" id="RHEA-COMP:20101"/>
        <dbReference type="ChEBI" id="CHEBI:15377"/>
        <dbReference type="ChEBI" id="CHEBI:43474"/>
        <dbReference type="ChEBI" id="CHEBI:46858"/>
        <dbReference type="ChEBI" id="CHEBI:61978"/>
        <dbReference type="EC" id="3.1.3.48"/>
    </reaction>
</comment>
<evidence type="ECO:0000256" key="2">
    <source>
        <dbReference type="ARBA" id="ARBA00013064"/>
    </source>
</evidence>
<dbReference type="EC" id="3.1.3.48" evidence="2"/>
<evidence type="ECO:0000256" key="4">
    <source>
        <dbReference type="ARBA" id="ARBA00022912"/>
    </source>
</evidence>
<keyword evidence="4" id="KW-0904">Protein phosphatase</keyword>
<evidence type="ECO:0000256" key="1">
    <source>
        <dbReference type="ARBA" id="ARBA00005750"/>
    </source>
</evidence>
<dbReference type="EMBL" id="DXDD01000087">
    <property type="protein sequence ID" value="HIY60384.1"/>
    <property type="molecule type" value="Genomic_DNA"/>
</dbReference>
<dbReference type="GO" id="GO:0004725">
    <property type="term" value="F:protein tyrosine phosphatase activity"/>
    <property type="evidence" value="ECO:0007669"/>
    <property type="project" value="UniProtKB-EC"/>
</dbReference>
<gene>
    <name evidence="6" type="ORF">H9831_06880</name>
</gene>
<name>A0A9D2C6Z5_9FIRM</name>
<evidence type="ECO:0000256" key="3">
    <source>
        <dbReference type="ARBA" id="ARBA00022801"/>
    </source>
</evidence>
<dbReference type="InterPro" id="IPR016195">
    <property type="entry name" value="Pol/histidinol_Pase-like"/>
</dbReference>
<proteinExistence type="inferred from homology"/>
<dbReference type="Pfam" id="PF19567">
    <property type="entry name" value="CpsB_CapC"/>
    <property type="match status" value="1"/>
</dbReference>
<sequence length="252" mass="28826">MHGSPAAQSFTDIHSHLLPEVDDGAQSLEQSVRMARTAAMEGIGRIILTPHQRTDRPSVSPEGTARRMRRLQEEIDRRRIPIRLYAGAEIFYRHGVEELLSEGRLLTLAGSRYCLTEFFPEENYAYIRDGLNRLSAFGYFPILAHAERYEQLTESGRAEELKRGTGCLYQLNAASLTGENGFLYKSRSRRLLKNGLADFIATDAHDEKGRGPRIARLADWLEKRYGKEERDRLLIHNPAAVLEDREIWQEND</sequence>
<dbReference type="SUPFAM" id="SSF89550">
    <property type="entry name" value="PHP domain-like"/>
    <property type="match status" value="1"/>
</dbReference>
<keyword evidence="3" id="KW-0378">Hydrolase</keyword>
<dbReference type="GO" id="GO:0030145">
    <property type="term" value="F:manganese ion binding"/>
    <property type="evidence" value="ECO:0007669"/>
    <property type="project" value="InterPro"/>
</dbReference>